<sequence>MTLQIPLESKVGGQENPEDDTSQRARSLTSNPPPSHDYTDCGPDSAPQGYGEYEKLPGRGNVNHSNDPSVHQYRNHAQNTQHQVPFSDIEYQSGPDSEKEYPSQDSSSDENVCEYSVSNEDGRSARRPPLVLDRAPTSSYDDTRQTEYALREQEELLLDRVEETWIAVVNSWNNLTACMSMSNEELRGCTQEVITRADEHNLEIVEFRSAVAILKEFRG</sequence>
<evidence type="ECO:0000313" key="1">
    <source>
        <dbReference type="EMBL" id="KAJ9657015.1"/>
    </source>
</evidence>
<dbReference type="EMBL" id="JAPDRQ010000070">
    <property type="protein sequence ID" value="KAJ9657015.1"/>
    <property type="molecule type" value="Genomic_DNA"/>
</dbReference>
<accession>A0ACC3A834</accession>
<organism evidence="1 2">
    <name type="scientific">Neophaeococcomyces mojaviensis</name>
    <dbReference type="NCBI Taxonomy" id="3383035"/>
    <lineage>
        <taxon>Eukaryota</taxon>
        <taxon>Fungi</taxon>
        <taxon>Dikarya</taxon>
        <taxon>Ascomycota</taxon>
        <taxon>Pezizomycotina</taxon>
        <taxon>Eurotiomycetes</taxon>
        <taxon>Chaetothyriomycetidae</taxon>
        <taxon>Chaetothyriales</taxon>
        <taxon>Chaetothyriales incertae sedis</taxon>
        <taxon>Neophaeococcomyces</taxon>
    </lineage>
</organism>
<keyword evidence="2" id="KW-1185">Reference proteome</keyword>
<proteinExistence type="predicted"/>
<protein>
    <submittedName>
        <fullName evidence="1">Uncharacterized protein</fullName>
    </submittedName>
</protein>
<gene>
    <name evidence="1" type="ORF">H2198_004615</name>
</gene>
<name>A0ACC3A834_9EURO</name>
<comment type="caution">
    <text evidence="1">The sequence shown here is derived from an EMBL/GenBank/DDBJ whole genome shotgun (WGS) entry which is preliminary data.</text>
</comment>
<reference evidence="1" key="1">
    <citation type="submission" date="2022-10" db="EMBL/GenBank/DDBJ databases">
        <title>Culturing micro-colonial fungi from biological soil crusts in the Mojave desert and describing Neophaeococcomyces mojavensis, and introducing the new genera and species Taxawa tesnikishii.</title>
        <authorList>
            <person name="Kurbessoian T."/>
            <person name="Stajich J.E."/>
        </authorList>
    </citation>
    <scope>NUCLEOTIDE SEQUENCE</scope>
    <source>
        <strain evidence="1">JES_112</strain>
    </source>
</reference>
<evidence type="ECO:0000313" key="2">
    <source>
        <dbReference type="Proteomes" id="UP001172386"/>
    </source>
</evidence>
<dbReference type="Proteomes" id="UP001172386">
    <property type="component" value="Unassembled WGS sequence"/>
</dbReference>